<gene>
    <name evidence="1" type="ORF">LMG31506_03700</name>
</gene>
<proteinExistence type="predicted"/>
<reference evidence="1" key="1">
    <citation type="submission" date="2021-03" db="EMBL/GenBank/DDBJ databases">
        <authorList>
            <person name="Peeters C."/>
        </authorList>
    </citation>
    <scope>NUCLEOTIDE SEQUENCE</scope>
    <source>
        <strain evidence="1">LMG 31506</strain>
    </source>
</reference>
<dbReference type="EMBL" id="CAJPUY010000013">
    <property type="protein sequence ID" value="CAG2147892.1"/>
    <property type="molecule type" value="Genomic_DNA"/>
</dbReference>
<dbReference type="AlphaFoldDB" id="A0A916IX68"/>
<sequence>MAVIVIKDLTENVDLDREAMSAILGGSRSGGASGRVWHGLRQRGPSRLVSYPQGWPANPHVRPLERIEGKLPRK</sequence>
<organism evidence="1 2">
    <name type="scientific">Cupriavidus yeoncheonensis</name>
    <dbReference type="NCBI Taxonomy" id="1462994"/>
    <lineage>
        <taxon>Bacteria</taxon>
        <taxon>Pseudomonadati</taxon>
        <taxon>Pseudomonadota</taxon>
        <taxon>Betaproteobacteria</taxon>
        <taxon>Burkholderiales</taxon>
        <taxon>Burkholderiaceae</taxon>
        <taxon>Cupriavidus</taxon>
    </lineage>
</organism>
<keyword evidence="2" id="KW-1185">Reference proteome</keyword>
<comment type="caution">
    <text evidence="1">The sequence shown here is derived from an EMBL/GenBank/DDBJ whole genome shotgun (WGS) entry which is preliminary data.</text>
</comment>
<protein>
    <submittedName>
        <fullName evidence="1">Uncharacterized protein</fullName>
    </submittedName>
</protein>
<dbReference type="Proteomes" id="UP000672934">
    <property type="component" value="Unassembled WGS sequence"/>
</dbReference>
<evidence type="ECO:0000313" key="1">
    <source>
        <dbReference type="EMBL" id="CAG2147892.1"/>
    </source>
</evidence>
<evidence type="ECO:0000313" key="2">
    <source>
        <dbReference type="Proteomes" id="UP000672934"/>
    </source>
</evidence>
<dbReference type="RefSeq" id="WP_211948624.1">
    <property type="nucleotide sequence ID" value="NZ_CAJPUY010000013.1"/>
</dbReference>
<accession>A0A916IX68</accession>
<name>A0A916IX68_9BURK</name>